<dbReference type="PROSITE" id="PS50262">
    <property type="entry name" value="G_PROTEIN_RECEP_F1_2"/>
    <property type="match status" value="1"/>
</dbReference>
<dbReference type="GeneID" id="111242977"/>
<evidence type="ECO:0000256" key="1">
    <source>
        <dbReference type="ARBA" id="ARBA00004141"/>
    </source>
</evidence>
<organism evidence="12 13">
    <name type="scientific">Varroa destructor</name>
    <name type="common">Honeybee mite</name>
    <dbReference type="NCBI Taxonomy" id="109461"/>
    <lineage>
        <taxon>Eukaryota</taxon>
        <taxon>Metazoa</taxon>
        <taxon>Ecdysozoa</taxon>
        <taxon>Arthropoda</taxon>
        <taxon>Chelicerata</taxon>
        <taxon>Arachnida</taxon>
        <taxon>Acari</taxon>
        <taxon>Parasitiformes</taxon>
        <taxon>Mesostigmata</taxon>
        <taxon>Gamasina</taxon>
        <taxon>Dermanyssoidea</taxon>
        <taxon>Varroidae</taxon>
        <taxon>Varroa</taxon>
    </lineage>
</organism>
<evidence type="ECO:0000259" key="11">
    <source>
        <dbReference type="PROSITE" id="PS50262"/>
    </source>
</evidence>
<feature type="transmembrane region" description="Helical" evidence="10">
    <location>
        <begin position="301"/>
        <end position="325"/>
    </location>
</feature>
<keyword evidence="5 9" id="KW-0297">G-protein coupled receptor</keyword>
<protein>
    <recommendedName>
        <fullName evidence="11">G-protein coupled receptors family 1 profile domain-containing protein</fullName>
    </recommendedName>
</protein>
<name>A0A7M7IZF8_VARDE</name>
<accession>A0A7M7IZF8</accession>
<dbReference type="EnsemblMetazoa" id="XM_022787960">
    <property type="protein sequence ID" value="XP_022643695"/>
    <property type="gene ID" value="LOC111242977"/>
</dbReference>
<feature type="domain" description="G-protein coupled receptors family 1 profile" evidence="11">
    <location>
        <begin position="60"/>
        <end position="322"/>
    </location>
</feature>
<reference evidence="12" key="1">
    <citation type="submission" date="2021-01" db="UniProtKB">
        <authorList>
            <consortium name="EnsemblMetazoa"/>
        </authorList>
    </citation>
    <scope>IDENTIFICATION</scope>
</reference>
<proteinExistence type="inferred from homology"/>
<dbReference type="InterPro" id="IPR017452">
    <property type="entry name" value="GPCR_Rhodpsn_7TM"/>
</dbReference>
<dbReference type="FunCoup" id="A0A7M7IZF8">
    <property type="interactions" value="17"/>
</dbReference>
<feature type="transmembrane region" description="Helical" evidence="10">
    <location>
        <begin position="210"/>
        <end position="232"/>
    </location>
</feature>
<dbReference type="Gene3D" id="1.20.1070.10">
    <property type="entry name" value="Rhodopsin 7-helix transmembrane proteins"/>
    <property type="match status" value="1"/>
</dbReference>
<dbReference type="PRINTS" id="PR00237">
    <property type="entry name" value="GPCRRHODOPSN"/>
</dbReference>
<evidence type="ECO:0000256" key="6">
    <source>
        <dbReference type="ARBA" id="ARBA00023136"/>
    </source>
</evidence>
<evidence type="ECO:0000313" key="13">
    <source>
        <dbReference type="Proteomes" id="UP000594260"/>
    </source>
</evidence>
<feature type="transmembrane region" description="Helical" evidence="10">
    <location>
        <begin position="81"/>
        <end position="106"/>
    </location>
</feature>
<dbReference type="InParanoid" id="A0A7M7IZF8"/>
<dbReference type="PANTHER" id="PTHR24235:SF29">
    <property type="entry name" value="GH23382P"/>
    <property type="match status" value="1"/>
</dbReference>
<dbReference type="GO" id="GO:0004983">
    <property type="term" value="F:neuropeptide Y receptor activity"/>
    <property type="evidence" value="ECO:0007669"/>
    <property type="project" value="InterPro"/>
</dbReference>
<dbReference type="GO" id="GO:0043005">
    <property type="term" value="C:neuron projection"/>
    <property type="evidence" value="ECO:0007669"/>
    <property type="project" value="TreeGrafter"/>
</dbReference>
<feature type="transmembrane region" description="Helical" evidence="10">
    <location>
        <begin position="112"/>
        <end position="136"/>
    </location>
</feature>
<dbReference type="OMA" id="RIGYIIW"/>
<dbReference type="Proteomes" id="UP000594260">
    <property type="component" value="Unplaced"/>
</dbReference>
<dbReference type="GO" id="GO:0042923">
    <property type="term" value="F:neuropeptide binding"/>
    <property type="evidence" value="ECO:0007669"/>
    <property type="project" value="TreeGrafter"/>
</dbReference>
<dbReference type="PRINTS" id="PR01012">
    <property type="entry name" value="NRPEPTIDEYR"/>
</dbReference>
<dbReference type="FunFam" id="1.20.1070.10:FF:000291">
    <property type="entry name" value="Predicted protein"/>
    <property type="match status" value="1"/>
</dbReference>
<dbReference type="AlphaFoldDB" id="A0A7M7IZF8"/>
<dbReference type="SUPFAM" id="SSF81321">
    <property type="entry name" value="Family A G protein-coupled receptor-like"/>
    <property type="match status" value="1"/>
</dbReference>
<evidence type="ECO:0000256" key="2">
    <source>
        <dbReference type="ARBA" id="ARBA00010663"/>
    </source>
</evidence>
<dbReference type="RefSeq" id="XP_022643695.1">
    <property type="nucleotide sequence ID" value="XM_022787960.1"/>
</dbReference>
<keyword evidence="8 9" id="KW-0807">Transducer</keyword>
<dbReference type="KEGG" id="vde:111242977"/>
<evidence type="ECO:0000256" key="7">
    <source>
        <dbReference type="ARBA" id="ARBA00023170"/>
    </source>
</evidence>
<comment type="subcellular location">
    <subcellularLocation>
        <location evidence="1">Membrane</location>
        <topology evidence="1">Multi-pass membrane protein</topology>
    </subcellularLocation>
</comment>
<dbReference type="OrthoDB" id="10053194at2759"/>
<dbReference type="PROSITE" id="PS00237">
    <property type="entry name" value="G_PROTEIN_RECEP_F1_1"/>
    <property type="match status" value="1"/>
</dbReference>
<keyword evidence="4 10" id="KW-1133">Transmembrane helix</keyword>
<evidence type="ECO:0000256" key="4">
    <source>
        <dbReference type="ARBA" id="ARBA00022989"/>
    </source>
</evidence>
<dbReference type="InterPro" id="IPR000276">
    <property type="entry name" value="GPCR_Rhodpsn"/>
</dbReference>
<dbReference type="PANTHER" id="PTHR24235">
    <property type="entry name" value="NEUROPEPTIDE Y RECEPTOR"/>
    <property type="match status" value="1"/>
</dbReference>
<keyword evidence="3 9" id="KW-0812">Transmembrane</keyword>
<feature type="transmembrane region" description="Helical" evidence="10">
    <location>
        <begin position="157"/>
        <end position="175"/>
    </location>
</feature>
<keyword evidence="13" id="KW-1185">Reference proteome</keyword>
<evidence type="ECO:0000256" key="9">
    <source>
        <dbReference type="RuleBase" id="RU000688"/>
    </source>
</evidence>
<sequence>MSAAAGGPPSGGVNSITGLSSATTARINCSLDGPWEPAQVPALVVMSIMYGLVTLFALAGNGLVCYIVLAYPRMRTVTNMFIVNLAVGDILMAVFCIPFSFVSNFITEHWVFGYFMCIAVGYCQAISVMVSAYTLIAISMDRYLAIMYPLKPRLNSLQARLIIGIVWAVALVTPLPSALRLTLKDHPDCPGEAFQYCAEDWSSAPELELYYSYGLLTLQYLLPLLVLIVTYARIAITVWGKEIPGEAEHQRDCRMAQSKRKMVKMMICVVSVFSLCWMPLNVYILLMMIDPVTVSNTPYVGYAYFFCHWLAMSHTCYNPVIYCWLNANFRQGFTRLFCSRAMRGSQRKNTYTSYVSCNQSQVQQLHTINDNNLESVLHRCNSVPDIAQRQLNSASEVLGKELNGAPPAMLEKH</sequence>
<comment type="similarity">
    <text evidence="2 9">Belongs to the G-protein coupled receptor 1 family.</text>
</comment>
<dbReference type="SMART" id="SM01381">
    <property type="entry name" value="7TM_GPCR_Srsx"/>
    <property type="match status" value="1"/>
</dbReference>
<evidence type="ECO:0000256" key="5">
    <source>
        <dbReference type="ARBA" id="ARBA00023040"/>
    </source>
</evidence>
<evidence type="ECO:0000256" key="8">
    <source>
        <dbReference type="ARBA" id="ARBA00023224"/>
    </source>
</evidence>
<feature type="transmembrane region" description="Helical" evidence="10">
    <location>
        <begin position="42"/>
        <end position="69"/>
    </location>
</feature>
<feature type="transmembrane region" description="Helical" evidence="10">
    <location>
        <begin position="265"/>
        <end position="289"/>
    </location>
</feature>
<evidence type="ECO:0000256" key="3">
    <source>
        <dbReference type="ARBA" id="ARBA00022692"/>
    </source>
</evidence>
<keyword evidence="7 9" id="KW-0675">Receptor</keyword>
<dbReference type="InterPro" id="IPR000611">
    <property type="entry name" value="NPY_rcpt"/>
</dbReference>
<dbReference type="GO" id="GO:0005886">
    <property type="term" value="C:plasma membrane"/>
    <property type="evidence" value="ECO:0007669"/>
    <property type="project" value="TreeGrafter"/>
</dbReference>
<evidence type="ECO:0000313" key="12">
    <source>
        <dbReference type="EnsemblMetazoa" id="XP_022643695"/>
    </source>
</evidence>
<dbReference type="Pfam" id="PF00001">
    <property type="entry name" value="7tm_1"/>
    <property type="match status" value="1"/>
</dbReference>
<keyword evidence="6 10" id="KW-0472">Membrane</keyword>
<evidence type="ECO:0000256" key="10">
    <source>
        <dbReference type="SAM" id="Phobius"/>
    </source>
</evidence>